<accession>A0A495JET6</accession>
<dbReference type="RefSeq" id="WP_246016907.1">
    <property type="nucleotide sequence ID" value="NZ_RBKT01000001.1"/>
</dbReference>
<dbReference type="CDD" id="cd06170">
    <property type="entry name" value="LuxR_C_like"/>
    <property type="match status" value="1"/>
</dbReference>
<dbReference type="Proteomes" id="UP000277671">
    <property type="component" value="Unassembled WGS sequence"/>
</dbReference>
<dbReference type="Gene3D" id="3.40.50.300">
    <property type="entry name" value="P-loop containing nucleotide triphosphate hydrolases"/>
    <property type="match status" value="1"/>
</dbReference>
<dbReference type="Pfam" id="PF00196">
    <property type="entry name" value="GerE"/>
    <property type="match status" value="1"/>
</dbReference>
<sequence length="932" mass="99164">MPEDRIEAGAAAARGRTGTSRDSRGGAPPLLEAKLAVAPLPGAVVARPRLHTLLENGSAGPVTVVSAPAGWGKTTLLSSWYRAQDEERSRAWLTLEPTDGGERLWTYLHAAVGGTASSEPPDVAAPRGSADRDFLDRLAAALARRPEPVTLVLDDFHQVDDPAVASGLDFLLRHSGDRLRLVIGGRTDPALALHRWRLSGELTEIRAAELAFTAAESAELLAAYGINLPVDQADELRVRTEGWPAGLRIATLTLPHHPDPVRFVDGFAGDDQGVADYLSEEVLAGLADEARDVLRRGAVAERVCGGLIDALTDRGDGEELLAALERDTGFVIALGTRPPAYRYHRMLADLLRAEQLRRPAEELLDLHRRAATWAARRNLPAEALRHALAAGEWGFATGVLVDRWPDLVPYAPAARPGVPAPPPPPPEAVRADPELALAYAVDRLDRTDPAAAADYLRLGERHEQLLSGSRRDRFALITAALRLAWAQVAGEVPEVLAAAARLRALAQPPGGAAGQATVDLPARAIARTAAGAAQLGAGDLVAAETELAGALADAERAGLARTVLACTSRLALVRAVRGELTVAERDARSAVATTGDPAGSAPVDHGHAYLALAVVALHRDRPADAEANLALAGSRVDQAREPAVAALAALVRAQLTRDRGDLPASYQLLLTGRAHLADQPRARRLAHWLLAAEADLCTAHGDLARSRELLLAPLDAAAGQAEPLAVALARAYLQGGDVAAAARTLPAWSGPAGESWLLPLRLEAGLLDALTARAAGDHRRAARTLEEVLALAEPDGFRRVFTRSEPPARDLLAAHLDSGTAYWPLLRELIAVGEEYAGRDGTGPRHPGGRDGDRRERGGRLTASVPGLGEPLTDRELTVLRYLQSILSNVEIASELSVSVNTVKTHVRNIYRKLDATRRREAVRRARELHLI</sequence>
<dbReference type="SUPFAM" id="SSF46894">
    <property type="entry name" value="C-terminal effector domain of the bipartite response regulators"/>
    <property type="match status" value="1"/>
</dbReference>
<dbReference type="PRINTS" id="PR00038">
    <property type="entry name" value="HTHLUXR"/>
</dbReference>
<dbReference type="InterPro" id="IPR041617">
    <property type="entry name" value="TPR_MalT"/>
</dbReference>
<dbReference type="GO" id="GO:0006355">
    <property type="term" value="P:regulation of DNA-templated transcription"/>
    <property type="evidence" value="ECO:0007669"/>
    <property type="project" value="InterPro"/>
</dbReference>
<dbReference type="GO" id="GO:0003677">
    <property type="term" value="F:DNA binding"/>
    <property type="evidence" value="ECO:0007669"/>
    <property type="project" value="InterPro"/>
</dbReference>
<reference evidence="3 4" key="1">
    <citation type="submission" date="2018-10" db="EMBL/GenBank/DDBJ databases">
        <title>Sequencing the genomes of 1000 actinobacteria strains.</title>
        <authorList>
            <person name="Klenk H.-P."/>
        </authorList>
    </citation>
    <scope>NUCLEOTIDE SEQUENCE [LARGE SCALE GENOMIC DNA]</scope>
    <source>
        <strain evidence="3 4">DSM 45175</strain>
    </source>
</reference>
<comment type="caution">
    <text evidence="3">The sequence shown here is derived from an EMBL/GenBank/DDBJ whole genome shotgun (WGS) entry which is preliminary data.</text>
</comment>
<feature type="domain" description="HTH luxR-type" evidence="2">
    <location>
        <begin position="865"/>
        <end position="930"/>
    </location>
</feature>
<feature type="region of interest" description="Disordered" evidence="1">
    <location>
        <begin position="1"/>
        <end position="28"/>
    </location>
</feature>
<dbReference type="Pfam" id="PF17874">
    <property type="entry name" value="TPR_MalT"/>
    <property type="match status" value="1"/>
</dbReference>
<evidence type="ECO:0000259" key="2">
    <source>
        <dbReference type="PROSITE" id="PS50043"/>
    </source>
</evidence>
<dbReference type="Pfam" id="PF13191">
    <property type="entry name" value="AAA_16"/>
    <property type="match status" value="1"/>
</dbReference>
<evidence type="ECO:0000313" key="4">
    <source>
        <dbReference type="Proteomes" id="UP000277671"/>
    </source>
</evidence>
<dbReference type="PROSITE" id="PS50043">
    <property type="entry name" value="HTH_LUXR_2"/>
    <property type="match status" value="1"/>
</dbReference>
<dbReference type="InterPro" id="IPR000792">
    <property type="entry name" value="Tscrpt_reg_LuxR_C"/>
</dbReference>
<organism evidence="3 4">
    <name type="scientific">Micromonospora pisi</name>
    <dbReference type="NCBI Taxonomy" id="589240"/>
    <lineage>
        <taxon>Bacteria</taxon>
        <taxon>Bacillati</taxon>
        <taxon>Actinomycetota</taxon>
        <taxon>Actinomycetes</taxon>
        <taxon>Micromonosporales</taxon>
        <taxon>Micromonosporaceae</taxon>
        <taxon>Micromonospora</taxon>
    </lineage>
</organism>
<dbReference type="Pfam" id="PF25873">
    <property type="entry name" value="WHD_MalT"/>
    <property type="match status" value="1"/>
</dbReference>
<dbReference type="InterPro" id="IPR036388">
    <property type="entry name" value="WH-like_DNA-bd_sf"/>
</dbReference>
<feature type="region of interest" description="Disordered" evidence="1">
    <location>
        <begin position="837"/>
        <end position="867"/>
    </location>
</feature>
<feature type="compositionally biased region" description="Basic and acidic residues" evidence="1">
    <location>
        <begin position="848"/>
        <end position="859"/>
    </location>
</feature>
<proteinExistence type="predicted"/>
<feature type="compositionally biased region" description="Low complexity" evidence="1">
    <location>
        <begin position="8"/>
        <end position="18"/>
    </location>
</feature>
<dbReference type="SMART" id="SM00421">
    <property type="entry name" value="HTH_LUXR"/>
    <property type="match status" value="1"/>
</dbReference>
<evidence type="ECO:0000313" key="3">
    <source>
        <dbReference type="EMBL" id="RKR87520.1"/>
    </source>
</evidence>
<dbReference type="InterPro" id="IPR011990">
    <property type="entry name" value="TPR-like_helical_dom_sf"/>
</dbReference>
<dbReference type="Gene3D" id="1.10.10.10">
    <property type="entry name" value="Winged helix-like DNA-binding domain superfamily/Winged helix DNA-binding domain"/>
    <property type="match status" value="1"/>
</dbReference>
<evidence type="ECO:0000256" key="1">
    <source>
        <dbReference type="SAM" id="MobiDB-lite"/>
    </source>
</evidence>
<dbReference type="InterPro" id="IPR027417">
    <property type="entry name" value="P-loop_NTPase"/>
</dbReference>
<name>A0A495JET6_9ACTN</name>
<dbReference type="InterPro" id="IPR059106">
    <property type="entry name" value="WHD_MalT"/>
</dbReference>
<dbReference type="InterPro" id="IPR041664">
    <property type="entry name" value="AAA_16"/>
</dbReference>
<dbReference type="EMBL" id="RBKT01000001">
    <property type="protein sequence ID" value="RKR87520.1"/>
    <property type="molecule type" value="Genomic_DNA"/>
</dbReference>
<protein>
    <submittedName>
        <fullName evidence="3">LuxR family maltose regulon positive regulatory protein</fullName>
    </submittedName>
</protein>
<dbReference type="SUPFAM" id="SSF52540">
    <property type="entry name" value="P-loop containing nucleoside triphosphate hydrolases"/>
    <property type="match status" value="1"/>
</dbReference>
<gene>
    <name evidence="3" type="ORF">BDK92_1799</name>
</gene>
<dbReference type="Gene3D" id="1.25.40.10">
    <property type="entry name" value="Tetratricopeptide repeat domain"/>
    <property type="match status" value="1"/>
</dbReference>
<dbReference type="AlphaFoldDB" id="A0A495JET6"/>
<dbReference type="InterPro" id="IPR016032">
    <property type="entry name" value="Sig_transdc_resp-reg_C-effctor"/>
</dbReference>
<keyword evidence="4" id="KW-1185">Reference proteome</keyword>